<protein>
    <submittedName>
        <fullName evidence="1">Uncharacterized protein</fullName>
    </submittedName>
</protein>
<comment type="caution">
    <text evidence="1">The sequence shown here is derived from an EMBL/GenBank/DDBJ whole genome shotgun (WGS) entry which is preliminary data.</text>
</comment>
<reference evidence="1 2" key="1">
    <citation type="journal article" date="2022" name="New Phytol.">
        <title>Ecological generalism drives hyperdiversity of secondary metabolite gene clusters in xylarialean endophytes.</title>
        <authorList>
            <person name="Franco M.E.E."/>
            <person name="Wisecaver J.H."/>
            <person name="Arnold A.E."/>
            <person name="Ju Y.M."/>
            <person name="Slot J.C."/>
            <person name="Ahrendt S."/>
            <person name="Moore L.P."/>
            <person name="Eastman K.E."/>
            <person name="Scott K."/>
            <person name="Konkel Z."/>
            <person name="Mondo S.J."/>
            <person name="Kuo A."/>
            <person name="Hayes R.D."/>
            <person name="Haridas S."/>
            <person name="Andreopoulos B."/>
            <person name="Riley R."/>
            <person name="LaButti K."/>
            <person name="Pangilinan J."/>
            <person name="Lipzen A."/>
            <person name="Amirebrahimi M."/>
            <person name="Yan J."/>
            <person name="Adam C."/>
            <person name="Keymanesh K."/>
            <person name="Ng V."/>
            <person name="Louie K."/>
            <person name="Northen T."/>
            <person name="Drula E."/>
            <person name="Henrissat B."/>
            <person name="Hsieh H.M."/>
            <person name="Youens-Clark K."/>
            <person name="Lutzoni F."/>
            <person name="Miadlikowska J."/>
            <person name="Eastwood D.C."/>
            <person name="Hamelin R.C."/>
            <person name="Grigoriev I.V."/>
            <person name="U'Ren J.M."/>
        </authorList>
    </citation>
    <scope>NUCLEOTIDE SEQUENCE [LARGE SCALE GENOMIC DNA]</scope>
    <source>
        <strain evidence="1 2">ER1909</strain>
    </source>
</reference>
<sequence length="217" mass="24788">MTQFQRSFYQPTYGEMPQQNLEEGKKEGHGYNNSSCPWIPKGSYTRMSRLLFTILRLALITQIAFADDFYTIASVTSCLVLWDFLECMDPSCGNIHSVIPITSILIEVVILLGVIVLLCLESLSLATSRIYMENRRQGLMIVIIVLWLPVLVLSCMLVYYLTTNYIHVKHNRKHRPAIVFTQSGEPTVVVPRSRYSHGSTYRFSVDSLVQVTEEVEL</sequence>
<dbReference type="EMBL" id="MU394299">
    <property type="protein sequence ID" value="KAI6088810.1"/>
    <property type="molecule type" value="Genomic_DNA"/>
</dbReference>
<proteinExistence type="predicted"/>
<evidence type="ECO:0000313" key="1">
    <source>
        <dbReference type="EMBL" id="KAI6088810.1"/>
    </source>
</evidence>
<dbReference type="Proteomes" id="UP001497680">
    <property type="component" value="Unassembled WGS sequence"/>
</dbReference>
<name>A0ACC0D8V9_9PEZI</name>
<gene>
    <name evidence="1" type="ORF">F4821DRAFT_233008</name>
</gene>
<organism evidence="1 2">
    <name type="scientific">Hypoxylon rubiginosum</name>
    <dbReference type="NCBI Taxonomy" id="110542"/>
    <lineage>
        <taxon>Eukaryota</taxon>
        <taxon>Fungi</taxon>
        <taxon>Dikarya</taxon>
        <taxon>Ascomycota</taxon>
        <taxon>Pezizomycotina</taxon>
        <taxon>Sordariomycetes</taxon>
        <taxon>Xylariomycetidae</taxon>
        <taxon>Xylariales</taxon>
        <taxon>Hypoxylaceae</taxon>
        <taxon>Hypoxylon</taxon>
    </lineage>
</organism>
<evidence type="ECO:0000313" key="2">
    <source>
        <dbReference type="Proteomes" id="UP001497680"/>
    </source>
</evidence>
<accession>A0ACC0D8V9</accession>
<keyword evidence="2" id="KW-1185">Reference proteome</keyword>